<dbReference type="OrthoDB" id="5084266at2"/>
<proteinExistence type="predicted"/>
<dbReference type="AlphaFoldDB" id="A0A229RP62"/>
<dbReference type="Gene3D" id="3.40.50.720">
    <property type="entry name" value="NAD(P)-binding Rossmann-like Domain"/>
    <property type="match status" value="1"/>
</dbReference>
<dbReference type="EMBL" id="NMQT01000124">
    <property type="protein sequence ID" value="OXM48259.1"/>
    <property type="molecule type" value="Genomic_DNA"/>
</dbReference>
<keyword evidence="2" id="KW-1185">Reference proteome</keyword>
<comment type="caution">
    <text evidence="1">The sequence shown here is derived from an EMBL/GenBank/DDBJ whole genome shotgun (WGS) entry which is preliminary data.</text>
</comment>
<accession>A0A229RP62</accession>
<name>A0A229RP62_9PSEU</name>
<evidence type="ECO:0000313" key="2">
    <source>
        <dbReference type="Proteomes" id="UP000215223"/>
    </source>
</evidence>
<dbReference type="SUPFAM" id="SSF51735">
    <property type="entry name" value="NAD(P)-binding Rossmann-fold domains"/>
    <property type="match status" value="1"/>
</dbReference>
<reference evidence="1 2" key="1">
    <citation type="submission" date="2017-07" db="EMBL/GenBank/DDBJ databases">
        <title>Amycolatopsis thailandensis Genome sequencing and assembly.</title>
        <authorList>
            <person name="Kaur N."/>
            <person name="Mayilraj S."/>
        </authorList>
    </citation>
    <scope>NUCLEOTIDE SEQUENCE [LARGE SCALE GENOMIC DNA]</scope>
    <source>
        <strain evidence="1 2">JCM 16380</strain>
    </source>
</reference>
<organism evidence="1 2">
    <name type="scientific">Amycolatopsis thailandensis</name>
    <dbReference type="NCBI Taxonomy" id="589330"/>
    <lineage>
        <taxon>Bacteria</taxon>
        <taxon>Bacillati</taxon>
        <taxon>Actinomycetota</taxon>
        <taxon>Actinomycetes</taxon>
        <taxon>Pseudonocardiales</taxon>
        <taxon>Pseudonocardiaceae</taxon>
        <taxon>Amycolatopsis</taxon>
    </lineage>
</organism>
<gene>
    <name evidence="1" type="ORF">CFP71_32495</name>
</gene>
<dbReference type="Proteomes" id="UP000215223">
    <property type="component" value="Unassembled WGS sequence"/>
</dbReference>
<sequence length="544" mass="57757">MTEIRLSGAVMAHPRRREAAEELARLDPAGALRVVLDPEPDGPPTALRTARLAWSSVPADATHFLVLQDDVELADGFFEHARKAAERLPDDAVAFYANWNSRNGAAVRMAAAAGASWATAVNEYAPCVAMMLPAAVARGYTPYSDAHTDGWPCDVIMFRYLKSIGVPIRIAVPNTVQHSGLPSVAGNDAHGLRRSSCFSAVAPSSVDGVIAEPEVIPFHKHVTSECAVRGDGYWDYLGTERLLRRSGISPQECRTGFERGEDLSEGAWQTWLTAFAMGLSSVDAVESEALALALASVGPGGLCDQLTASEIESITASHNEVAVKAFAAGRARASRPRRSRAGSGLQVAIIGPGGTLAEYLAGLLAEFGHEIVGGESPSASTRIVHLGDETDPGDVFCAIVDTGAREHVLRFATPIGPHAPADSLVAHWIRLAWTRKTLPVDPDRVHQFTDVRDMASAIDAVLTGVPVSPVYDIATATLTGNELAKVVCAAVRAVPTEAVTEPSETPVLKPGPAAAELGWTATIPADEAVRTFGKWLAYDTEWDR</sequence>
<evidence type="ECO:0000313" key="1">
    <source>
        <dbReference type="EMBL" id="OXM48259.1"/>
    </source>
</evidence>
<protein>
    <submittedName>
        <fullName evidence="1">Uncharacterized protein</fullName>
    </submittedName>
</protein>
<dbReference type="RefSeq" id="WP_093937772.1">
    <property type="nucleotide sequence ID" value="NZ_NMQT01000124.1"/>
</dbReference>
<dbReference type="InterPro" id="IPR036291">
    <property type="entry name" value="NAD(P)-bd_dom_sf"/>
</dbReference>